<name>A0ABP9Q4N6_9ACTN</name>
<reference evidence="3" key="1">
    <citation type="journal article" date="2019" name="Int. J. Syst. Evol. Microbiol.">
        <title>The Global Catalogue of Microorganisms (GCM) 10K type strain sequencing project: providing services to taxonomists for standard genome sequencing and annotation.</title>
        <authorList>
            <consortium name="The Broad Institute Genomics Platform"/>
            <consortium name="The Broad Institute Genome Sequencing Center for Infectious Disease"/>
            <person name="Wu L."/>
            <person name="Ma J."/>
        </authorList>
    </citation>
    <scope>NUCLEOTIDE SEQUENCE [LARGE SCALE GENOMIC DNA]</scope>
    <source>
        <strain evidence="3">JCM 18459</strain>
    </source>
</reference>
<dbReference type="EMBL" id="BAABKG010000008">
    <property type="protein sequence ID" value="GAA5156831.1"/>
    <property type="molecule type" value="Genomic_DNA"/>
</dbReference>
<gene>
    <name evidence="2" type="ORF">GCM10023340_45730</name>
</gene>
<accession>A0ABP9Q4N6</accession>
<evidence type="ECO:0000313" key="2">
    <source>
        <dbReference type="EMBL" id="GAA5156831.1"/>
    </source>
</evidence>
<protein>
    <submittedName>
        <fullName evidence="2">Uncharacterized protein</fullName>
    </submittedName>
</protein>
<evidence type="ECO:0000256" key="1">
    <source>
        <dbReference type="SAM" id="MobiDB-lite"/>
    </source>
</evidence>
<feature type="compositionally biased region" description="Acidic residues" evidence="1">
    <location>
        <begin position="9"/>
        <end position="18"/>
    </location>
</feature>
<sequence length="72" mass="7427">MTEHAADSWADDDVEGAEAAEAAERPAQTGVEDVDAVVDAVAGLDELDPAEHVAVFEAAHSRLRATLDAPTG</sequence>
<dbReference type="RefSeq" id="WP_345464653.1">
    <property type="nucleotide sequence ID" value="NZ_BAABKG010000008.1"/>
</dbReference>
<proteinExistence type="predicted"/>
<keyword evidence="3" id="KW-1185">Reference proteome</keyword>
<organism evidence="2 3">
    <name type="scientific">Nocardioides marinquilinus</name>
    <dbReference type="NCBI Taxonomy" id="1210400"/>
    <lineage>
        <taxon>Bacteria</taxon>
        <taxon>Bacillati</taxon>
        <taxon>Actinomycetota</taxon>
        <taxon>Actinomycetes</taxon>
        <taxon>Propionibacteriales</taxon>
        <taxon>Nocardioidaceae</taxon>
        <taxon>Nocardioides</taxon>
    </lineage>
</organism>
<comment type="caution">
    <text evidence="2">The sequence shown here is derived from an EMBL/GenBank/DDBJ whole genome shotgun (WGS) entry which is preliminary data.</text>
</comment>
<evidence type="ECO:0000313" key="3">
    <source>
        <dbReference type="Proteomes" id="UP001500221"/>
    </source>
</evidence>
<feature type="region of interest" description="Disordered" evidence="1">
    <location>
        <begin position="1"/>
        <end position="31"/>
    </location>
</feature>
<dbReference type="Proteomes" id="UP001500221">
    <property type="component" value="Unassembled WGS sequence"/>
</dbReference>